<dbReference type="GeneID" id="58090705"/>
<dbReference type="EMBL" id="LRQI01000036">
    <property type="protein sequence ID" value="KXA38903.1"/>
    <property type="molecule type" value="Genomic_DNA"/>
</dbReference>
<keyword evidence="3" id="KW-0378">Hydrolase</keyword>
<evidence type="ECO:0000256" key="1">
    <source>
        <dbReference type="ARBA" id="ARBA00010646"/>
    </source>
</evidence>
<comment type="caution">
    <text evidence="4">The sequence shown here is derived from an EMBL/GenBank/DDBJ whole genome shotgun (WGS) entry which is preliminary data.</text>
</comment>
<organism evidence="4 6">
    <name type="scientific">Staphylococcus lugdunensis</name>
    <dbReference type="NCBI Taxonomy" id="28035"/>
    <lineage>
        <taxon>Bacteria</taxon>
        <taxon>Bacillati</taxon>
        <taxon>Bacillota</taxon>
        <taxon>Bacilli</taxon>
        <taxon>Bacillales</taxon>
        <taxon>Staphylococcaceae</taxon>
        <taxon>Staphylococcus</taxon>
    </lineage>
</organism>
<dbReference type="Proteomes" id="UP000293637">
    <property type="component" value="Unassembled WGS sequence"/>
</dbReference>
<keyword evidence="2" id="KW-0732">Signal</keyword>
<dbReference type="PANTHER" id="PTHR34135">
    <property type="entry name" value="LYSOZYME"/>
    <property type="match status" value="1"/>
</dbReference>
<evidence type="ECO:0000313" key="6">
    <source>
        <dbReference type="Proteomes" id="UP000293637"/>
    </source>
</evidence>
<protein>
    <submittedName>
        <fullName evidence="3">Glycosyl hydrolase family 25</fullName>
    </submittedName>
    <submittedName>
        <fullName evidence="4">Lysozyme</fullName>
    </submittedName>
</protein>
<feature type="signal peptide" evidence="2">
    <location>
        <begin position="1"/>
        <end position="26"/>
    </location>
</feature>
<accession>A0A133Q7Y3</accession>
<evidence type="ECO:0000256" key="2">
    <source>
        <dbReference type="SAM" id="SignalP"/>
    </source>
</evidence>
<dbReference type="Proteomes" id="UP000070063">
    <property type="component" value="Unassembled WGS sequence"/>
</dbReference>
<dbReference type="PROSITE" id="PS51904">
    <property type="entry name" value="GLYCOSYL_HYDROL_F25_2"/>
    <property type="match status" value="1"/>
</dbReference>
<dbReference type="PANTHER" id="PTHR34135:SF2">
    <property type="entry name" value="LYSOZYME"/>
    <property type="match status" value="1"/>
</dbReference>
<dbReference type="RefSeq" id="WP_002461100.1">
    <property type="nucleotide sequence ID" value="NZ_AP021848.1"/>
</dbReference>
<dbReference type="SUPFAM" id="SSF51445">
    <property type="entry name" value="(Trans)glycosidases"/>
    <property type="match status" value="1"/>
</dbReference>
<dbReference type="eggNOG" id="COG3757">
    <property type="taxonomic scope" value="Bacteria"/>
</dbReference>
<dbReference type="GO" id="GO:0016998">
    <property type="term" value="P:cell wall macromolecule catabolic process"/>
    <property type="evidence" value="ECO:0007669"/>
    <property type="project" value="InterPro"/>
</dbReference>
<dbReference type="InterPro" id="IPR017853">
    <property type="entry name" value="GH"/>
</dbReference>
<dbReference type="InterPro" id="IPR002053">
    <property type="entry name" value="Glyco_hydro_25"/>
</dbReference>
<reference evidence="4 6" key="2">
    <citation type="journal article" date="2019" name="Sci. Transl. Med.">
        <title>Quorum sensing between bacterial species on the skin protects against epidermal injury in atopic dermatitis.</title>
        <authorList>
            <person name="Williams M.R."/>
        </authorList>
    </citation>
    <scope>NUCLEOTIDE SEQUENCE [LARGE SCALE GENOMIC DNA]</scope>
    <source>
        <strain evidence="4 6">E7</strain>
    </source>
</reference>
<dbReference type="Gene3D" id="3.20.20.80">
    <property type="entry name" value="Glycosidases"/>
    <property type="match status" value="1"/>
</dbReference>
<evidence type="ECO:0000313" key="4">
    <source>
        <dbReference type="EMBL" id="TBW72384.1"/>
    </source>
</evidence>
<dbReference type="Pfam" id="PF01183">
    <property type="entry name" value="Glyco_hydro_25"/>
    <property type="match status" value="1"/>
</dbReference>
<feature type="chain" id="PRO_5015050338" evidence="2">
    <location>
        <begin position="27"/>
        <end position="261"/>
    </location>
</feature>
<proteinExistence type="inferred from homology"/>
<evidence type="ECO:0000313" key="5">
    <source>
        <dbReference type="Proteomes" id="UP000070063"/>
    </source>
</evidence>
<name>A0A133Q7Y3_STALU</name>
<dbReference type="GO" id="GO:0016052">
    <property type="term" value="P:carbohydrate catabolic process"/>
    <property type="evidence" value="ECO:0007669"/>
    <property type="project" value="TreeGrafter"/>
</dbReference>
<dbReference type="GO" id="GO:0009253">
    <property type="term" value="P:peptidoglycan catabolic process"/>
    <property type="evidence" value="ECO:0007669"/>
    <property type="project" value="InterPro"/>
</dbReference>
<dbReference type="AlphaFoldDB" id="A0A133Q7Y3"/>
<sequence length="261" mass="29687">MFIKISRSIITLLILLTTLCTTTALAEKPVYQYHKGTMGSGYKQYINSGAGGRGGMPTKPRANVSSSSKRILDISEWQGALTDAQVKALKKNYDFIIIRGQYGSEYVDKCLANNSALLDKYNMKFGVYSYSMYENADDARYEARTLHQRAPKADFYINDYEQQTVKSGDENAATQAWAAEMKKLAGNKKVLFYSYENFMLNHVANAINAYDGCWLAAYQQTEPQSEHVLWQYTDHYYASELKQNVDANYVSQNLNQNFFIN</sequence>
<dbReference type="STRING" id="28035.B6N84_12305"/>
<gene>
    <name evidence="4" type="ORF">EQ812_05230</name>
    <name evidence="3" type="ORF">HMPREF3225_01008</name>
</gene>
<dbReference type="GO" id="GO:0003796">
    <property type="term" value="F:lysozyme activity"/>
    <property type="evidence" value="ECO:0007669"/>
    <property type="project" value="InterPro"/>
</dbReference>
<evidence type="ECO:0000313" key="3">
    <source>
        <dbReference type="EMBL" id="KXA38903.1"/>
    </source>
</evidence>
<dbReference type="EMBL" id="SCHB01000003">
    <property type="protein sequence ID" value="TBW72384.1"/>
    <property type="molecule type" value="Genomic_DNA"/>
</dbReference>
<reference evidence="3 5" key="1">
    <citation type="submission" date="2016-01" db="EMBL/GenBank/DDBJ databases">
        <authorList>
            <person name="Mitreva M."/>
            <person name="Pepin K.H."/>
            <person name="Mihindukulasuriya K.A."/>
            <person name="Fulton R."/>
            <person name="Fronick C."/>
            <person name="O'Laughlin M."/>
            <person name="Miner T."/>
            <person name="Herter B."/>
            <person name="Rosa B.A."/>
            <person name="Cordes M."/>
            <person name="Tomlinson C."/>
            <person name="Wollam A."/>
            <person name="Palsikar V.B."/>
            <person name="Mardis E.R."/>
            <person name="Wilson R.K."/>
        </authorList>
    </citation>
    <scope>NUCLEOTIDE SEQUENCE [LARGE SCALE GENOMIC DNA]</scope>
    <source>
        <strain evidence="3 5">MJR7738</strain>
    </source>
</reference>
<comment type="similarity">
    <text evidence="1">Belongs to the glycosyl hydrolase 25 family.</text>
</comment>